<protein>
    <submittedName>
        <fullName evidence="2">HDIG domain-containing protein</fullName>
    </submittedName>
</protein>
<evidence type="ECO:0000259" key="1">
    <source>
        <dbReference type="Pfam" id="PF01966"/>
    </source>
</evidence>
<dbReference type="InterPro" id="IPR003607">
    <property type="entry name" value="HD/PDEase_dom"/>
</dbReference>
<name>A0ABN3UES9_9MICO</name>
<dbReference type="SUPFAM" id="SSF109604">
    <property type="entry name" value="HD-domain/PDEase-like"/>
    <property type="match status" value="1"/>
</dbReference>
<evidence type="ECO:0000313" key="2">
    <source>
        <dbReference type="EMBL" id="GAA2731392.1"/>
    </source>
</evidence>
<sequence length="198" mass="21814">MTATHQTAPLRMVWQMRGDRVDWARAQAEQFMSTLGRRWAHVQAVAARAASLPFEGGDRELLVAAAYLHDIGYAPGLAATGFHPLDGARHLRSFGEEDLARLVAHHTNAKHEAGLRGIEDYEDEFPFGGTLLDDALTFCDLSTSPDGQLVTIEDRLAEIVERYGPDHVVARTVLAGMPGFERGRERVRRHCAEAGVSL</sequence>
<organism evidence="2 3">
    <name type="scientific">Pedococcus aerophilus</name>
    <dbReference type="NCBI Taxonomy" id="436356"/>
    <lineage>
        <taxon>Bacteria</taxon>
        <taxon>Bacillati</taxon>
        <taxon>Actinomycetota</taxon>
        <taxon>Actinomycetes</taxon>
        <taxon>Micrococcales</taxon>
        <taxon>Intrasporangiaceae</taxon>
        <taxon>Pedococcus</taxon>
    </lineage>
</organism>
<gene>
    <name evidence="2" type="ORF">GCM10009867_04920</name>
</gene>
<dbReference type="Proteomes" id="UP001501326">
    <property type="component" value="Unassembled WGS sequence"/>
</dbReference>
<dbReference type="Gene3D" id="1.10.3210.10">
    <property type="entry name" value="Hypothetical protein af1432"/>
    <property type="match status" value="1"/>
</dbReference>
<dbReference type="InterPro" id="IPR006674">
    <property type="entry name" value="HD_domain"/>
</dbReference>
<feature type="domain" description="HD" evidence="1">
    <location>
        <begin position="39"/>
        <end position="117"/>
    </location>
</feature>
<proteinExistence type="predicted"/>
<reference evidence="2 3" key="1">
    <citation type="journal article" date="2019" name="Int. J. Syst. Evol. Microbiol.">
        <title>The Global Catalogue of Microorganisms (GCM) 10K type strain sequencing project: providing services to taxonomists for standard genome sequencing and annotation.</title>
        <authorList>
            <consortium name="The Broad Institute Genomics Platform"/>
            <consortium name="The Broad Institute Genome Sequencing Center for Infectious Disease"/>
            <person name="Wu L."/>
            <person name="Ma J."/>
        </authorList>
    </citation>
    <scope>NUCLEOTIDE SEQUENCE [LARGE SCALE GENOMIC DNA]</scope>
    <source>
        <strain evidence="2 3">JCM 16378</strain>
    </source>
</reference>
<dbReference type="Pfam" id="PF01966">
    <property type="entry name" value="HD"/>
    <property type="match status" value="1"/>
</dbReference>
<dbReference type="EMBL" id="BAAARN010000001">
    <property type="protein sequence ID" value="GAA2731392.1"/>
    <property type="molecule type" value="Genomic_DNA"/>
</dbReference>
<keyword evidence="3" id="KW-1185">Reference proteome</keyword>
<dbReference type="CDD" id="cd00077">
    <property type="entry name" value="HDc"/>
    <property type="match status" value="1"/>
</dbReference>
<accession>A0ABN3UES9</accession>
<comment type="caution">
    <text evidence="2">The sequence shown here is derived from an EMBL/GenBank/DDBJ whole genome shotgun (WGS) entry which is preliminary data.</text>
</comment>
<evidence type="ECO:0000313" key="3">
    <source>
        <dbReference type="Proteomes" id="UP001501326"/>
    </source>
</evidence>